<dbReference type="Proteomes" id="UP001175261">
    <property type="component" value="Unassembled WGS sequence"/>
</dbReference>
<comment type="caution">
    <text evidence="3">The sequence shown here is derived from an EMBL/GenBank/DDBJ whole genome shotgun (WGS) entry which is preliminary data.</text>
</comment>
<dbReference type="InterPro" id="IPR008972">
    <property type="entry name" value="Cupredoxin"/>
</dbReference>
<evidence type="ECO:0000313" key="3">
    <source>
        <dbReference type="EMBL" id="KAK0383248.1"/>
    </source>
</evidence>
<protein>
    <recommendedName>
        <fullName evidence="5">Phytocyanin domain-containing protein</fullName>
    </recommendedName>
</protein>
<organism evidence="3 4">
    <name type="scientific">Sarocladium strictum</name>
    <name type="common">Black bundle disease fungus</name>
    <name type="synonym">Acremonium strictum</name>
    <dbReference type="NCBI Taxonomy" id="5046"/>
    <lineage>
        <taxon>Eukaryota</taxon>
        <taxon>Fungi</taxon>
        <taxon>Dikarya</taxon>
        <taxon>Ascomycota</taxon>
        <taxon>Pezizomycotina</taxon>
        <taxon>Sordariomycetes</taxon>
        <taxon>Hypocreomycetidae</taxon>
        <taxon>Hypocreales</taxon>
        <taxon>Sarocladiaceae</taxon>
        <taxon>Sarocladium</taxon>
    </lineage>
</organism>
<feature type="chain" id="PRO_5041391201" description="Phytocyanin domain-containing protein" evidence="2">
    <location>
        <begin position="21"/>
        <end position="210"/>
    </location>
</feature>
<dbReference type="PANTHER" id="PTHR34883">
    <property type="entry name" value="SERINE-RICH PROTEIN, PUTATIVE-RELATED-RELATED"/>
    <property type="match status" value="1"/>
</dbReference>
<accession>A0AA39GAQ8</accession>
<keyword evidence="2" id="KW-0732">Signal</keyword>
<evidence type="ECO:0000256" key="1">
    <source>
        <dbReference type="SAM" id="MobiDB-lite"/>
    </source>
</evidence>
<feature type="signal peptide" evidence="2">
    <location>
        <begin position="1"/>
        <end position="20"/>
    </location>
</feature>
<dbReference type="Gene3D" id="2.60.40.420">
    <property type="entry name" value="Cupredoxins - blue copper proteins"/>
    <property type="match status" value="1"/>
</dbReference>
<evidence type="ECO:0008006" key="5">
    <source>
        <dbReference type="Google" id="ProtNLM"/>
    </source>
</evidence>
<gene>
    <name evidence="3" type="ORF">NLU13_9161</name>
</gene>
<dbReference type="EMBL" id="JAPDFR010000009">
    <property type="protein sequence ID" value="KAK0383248.1"/>
    <property type="molecule type" value="Genomic_DNA"/>
</dbReference>
<dbReference type="PANTHER" id="PTHR34883:SF15">
    <property type="entry name" value="EXTRACELLULAR SERINE-RICH PROTEIN"/>
    <property type="match status" value="1"/>
</dbReference>
<evidence type="ECO:0000313" key="4">
    <source>
        <dbReference type="Proteomes" id="UP001175261"/>
    </source>
</evidence>
<dbReference type="AlphaFoldDB" id="A0AA39GAQ8"/>
<sequence length="210" mass="21119">MQYSLLNLAALALTASQVSAEVHKVQVGQDGLTFSPNNIKASKGDLVEFHFDGDHSVVASDFDAPCTPAKSGGFGSGPLPDGDKTWFSINITSTDPIWFYCGVPGHCQAGMVGVINEGTAHNLSDYASAAAKTEKTTNPPQPFGGIISQKAISEGSSAEASGTSGSSATATHSGSAAATTTSAKGDAGRLHGSMIGVFGLSLVLAGALSA</sequence>
<dbReference type="SUPFAM" id="SSF49503">
    <property type="entry name" value="Cupredoxins"/>
    <property type="match status" value="1"/>
</dbReference>
<feature type="region of interest" description="Disordered" evidence="1">
    <location>
        <begin position="154"/>
        <end position="186"/>
    </location>
</feature>
<feature type="compositionally biased region" description="Low complexity" evidence="1">
    <location>
        <begin position="154"/>
        <end position="185"/>
    </location>
</feature>
<dbReference type="InterPro" id="IPR052953">
    <property type="entry name" value="Ser-rich/MCO-related"/>
</dbReference>
<evidence type="ECO:0000256" key="2">
    <source>
        <dbReference type="SAM" id="SignalP"/>
    </source>
</evidence>
<name>A0AA39GAQ8_SARSR</name>
<keyword evidence="4" id="KW-1185">Reference proteome</keyword>
<reference evidence="3" key="1">
    <citation type="submission" date="2022-10" db="EMBL/GenBank/DDBJ databases">
        <title>Determination and structural analysis of whole genome sequence of Sarocladium strictum F4-1.</title>
        <authorList>
            <person name="Hu L."/>
            <person name="Jiang Y."/>
        </authorList>
    </citation>
    <scope>NUCLEOTIDE SEQUENCE</scope>
    <source>
        <strain evidence="3">F4-1</strain>
    </source>
</reference>
<proteinExistence type="predicted"/>
<dbReference type="CDD" id="cd00920">
    <property type="entry name" value="Cupredoxin"/>
    <property type="match status" value="1"/>
</dbReference>